<dbReference type="Gene3D" id="3.40.50.1820">
    <property type="entry name" value="alpha/beta hydrolase"/>
    <property type="match status" value="1"/>
</dbReference>
<dbReference type="GO" id="GO:0016787">
    <property type="term" value="F:hydrolase activity"/>
    <property type="evidence" value="ECO:0007669"/>
    <property type="project" value="UniProtKB-KW"/>
</dbReference>
<accession>A0A836C8U6</accession>
<evidence type="ECO:0000259" key="2">
    <source>
        <dbReference type="Pfam" id="PF12146"/>
    </source>
</evidence>
<reference evidence="3" key="1">
    <citation type="submission" date="2021-02" db="EMBL/GenBank/DDBJ databases">
        <title>First Annotated Genome of the Yellow-green Alga Tribonema minus.</title>
        <authorList>
            <person name="Mahan K.M."/>
        </authorList>
    </citation>
    <scope>NUCLEOTIDE SEQUENCE</scope>
    <source>
        <strain evidence="3">UTEX B ZZ1240</strain>
    </source>
</reference>
<keyword evidence="3" id="KW-0378">Hydrolase</keyword>
<protein>
    <submittedName>
        <fullName evidence="3">Alpha/Beta hydrolase protein</fullName>
    </submittedName>
</protein>
<comment type="caution">
    <text evidence="3">The sequence shown here is derived from an EMBL/GenBank/DDBJ whole genome shotgun (WGS) entry which is preliminary data.</text>
</comment>
<evidence type="ECO:0000256" key="1">
    <source>
        <dbReference type="SAM" id="MobiDB-lite"/>
    </source>
</evidence>
<sequence length="349" mass="37509">MPEDASSIKAVVFFFHGYGGHNSYISKLWYGKYLSERGMAVVMPDLVGHGYSEGTRAYVNSWQHWIDDHRMLIGLVCDAAATAAANGTEFNLGFTEQQRSALARVPYFLTGESLGGAQAIALGLRLQDEEAGVARRFAGACVIAPGIKGNPPPKPVVAALRYLIAPLVPYREIPKALDSVFLPEKAWLRPEDREGCLQDGWGSLGWGKQMRFRMGLNMLDQAQYVESSLHKVRFPFLSLHDPEDVIVLYEGSQLLSEKAATPPDEGGAPSRSRELQPMKGCLHDMLTNACLLVSERVHDWIDHRVALAAAAAGNNGGESSAENGSGSSGAAAAAEDVTPELAAAAAATD</sequence>
<feature type="domain" description="Serine aminopeptidase S33" evidence="2">
    <location>
        <begin position="7"/>
        <end position="286"/>
    </location>
</feature>
<dbReference type="PANTHER" id="PTHR11614">
    <property type="entry name" value="PHOSPHOLIPASE-RELATED"/>
    <property type="match status" value="1"/>
</dbReference>
<evidence type="ECO:0000313" key="3">
    <source>
        <dbReference type="EMBL" id="KAG5175706.1"/>
    </source>
</evidence>
<dbReference type="Pfam" id="PF12146">
    <property type="entry name" value="Hydrolase_4"/>
    <property type="match status" value="1"/>
</dbReference>
<organism evidence="3 4">
    <name type="scientific">Tribonema minus</name>
    <dbReference type="NCBI Taxonomy" id="303371"/>
    <lineage>
        <taxon>Eukaryota</taxon>
        <taxon>Sar</taxon>
        <taxon>Stramenopiles</taxon>
        <taxon>Ochrophyta</taxon>
        <taxon>PX clade</taxon>
        <taxon>Xanthophyceae</taxon>
        <taxon>Tribonematales</taxon>
        <taxon>Tribonemataceae</taxon>
        <taxon>Tribonema</taxon>
    </lineage>
</organism>
<dbReference type="InterPro" id="IPR051044">
    <property type="entry name" value="MAG_DAG_Lipase"/>
</dbReference>
<dbReference type="SUPFAM" id="SSF53474">
    <property type="entry name" value="alpha/beta-Hydrolases"/>
    <property type="match status" value="1"/>
</dbReference>
<keyword evidence="4" id="KW-1185">Reference proteome</keyword>
<dbReference type="AlphaFoldDB" id="A0A836C8U6"/>
<dbReference type="Proteomes" id="UP000664859">
    <property type="component" value="Unassembled WGS sequence"/>
</dbReference>
<proteinExistence type="predicted"/>
<feature type="region of interest" description="Disordered" evidence="1">
    <location>
        <begin position="314"/>
        <end position="335"/>
    </location>
</feature>
<dbReference type="EMBL" id="JAFCMP010000547">
    <property type="protein sequence ID" value="KAG5175706.1"/>
    <property type="molecule type" value="Genomic_DNA"/>
</dbReference>
<name>A0A836C8U6_9STRA</name>
<dbReference type="InterPro" id="IPR029058">
    <property type="entry name" value="AB_hydrolase_fold"/>
</dbReference>
<gene>
    <name evidence="3" type="ORF">JKP88DRAFT_196836</name>
</gene>
<dbReference type="InterPro" id="IPR022742">
    <property type="entry name" value="Hydrolase_4"/>
</dbReference>
<dbReference type="OrthoDB" id="2498029at2759"/>
<evidence type="ECO:0000313" key="4">
    <source>
        <dbReference type="Proteomes" id="UP000664859"/>
    </source>
</evidence>